<protein>
    <submittedName>
        <fullName evidence="1">Uncharacterized protein</fullName>
    </submittedName>
</protein>
<keyword evidence="2" id="KW-1185">Reference proteome</keyword>
<proteinExistence type="predicted"/>
<name>A0ACB9ZPD1_CATRO</name>
<accession>A0ACB9ZPD1</accession>
<reference evidence="2" key="1">
    <citation type="journal article" date="2023" name="Nat. Plants">
        <title>Single-cell RNA sequencing provides a high-resolution roadmap for understanding the multicellular compartmentation of specialized metabolism.</title>
        <authorList>
            <person name="Sun S."/>
            <person name="Shen X."/>
            <person name="Li Y."/>
            <person name="Li Y."/>
            <person name="Wang S."/>
            <person name="Li R."/>
            <person name="Zhang H."/>
            <person name="Shen G."/>
            <person name="Guo B."/>
            <person name="Wei J."/>
            <person name="Xu J."/>
            <person name="St-Pierre B."/>
            <person name="Chen S."/>
            <person name="Sun C."/>
        </authorList>
    </citation>
    <scope>NUCLEOTIDE SEQUENCE [LARGE SCALE GENOMIC DNA]</scope>
</reference>
<evidence type="ECO:0000313" key="2">
    <source>
        <dbReference type="Proteomes" id="UP001060085"/>
    </source>
</evidence>
<evidence type="ECO:0000313" key="1">
    <source>
        <dbReference type="EMBL" id="KAI5649567.1"/>
    </source>
</evidence>
<gene>
    <name evidence="1" type="ORF">M9H77_35572</name>
</gene>
<organism evidence="1 2">
    <name type="scientific">Catharanthus roseus</name>
    <name type="common">Madagascar periwinkle</name>
    <name type="synonym">Vinca rosea</name>
    <dbReference type="NCBI Taxonomy" id="4058"/>
    <lineage>
        <taxon>Eukaryota</taxon>
        <taxon>Viridiplantae</taxon>
        <taxon>Streptophyta</taxon>
        <taxon>Embryophyta</taxon>
        <taxon>Tracheophyta</taxon>
        <taxon>Spermatophyta</taxon>
        <taxon>Magnoliopsida</taxon>
        <taxon>eudicotyledons</taxon>
        <taxon>Gunneridae</taxon>
        <taxon>Pentapetalae</taxon>
        <taxon>asterids</taxon>
        <taxon>lamiids</taxon>
        <taxon>Gentianales</taxon>
        <taxon>Apocynaceae</taxon>
        <taxon>Rauvolfioideae</taxon>
        <taxon>Vinceae</taxon>
        <taxon>Catharanthinae</taxon>
        <taxon>Catharanthus</taxon>
    </lineage>
</organism>
<dbReference type="Proteomes" id="UP001060085">
    <property type="component" value="Linkage Group LG08"/>
</dbReference>
<dbReference type="EMBL" id="CM044708">
    <property type="protein sequence ID" value="KAI5649567.1"/>
    <property type="molecule type" value="Genomic_DNA"/>
</dbReference>
<sequence>MSSKLPKKFLPVKKAWKSFKATFQRKFENLNFSIAIKTTKKYCISSFNFIRYLIPRKLYPLTNRSSLHSPYHFQYFRPRKRRNKPSFSAIYVDELMKAKAMVASSSTSSSGNMEKKLSYDHQNESISRSNLKIDDKLDFLPHFRGVDERAEEFISKFRQEMKLEREKSIIDFQEMLARSS</sequence>
<comment type="caution">
    <text evidence="1">The sequence shown here is derived from an EMBL/GenBank/DDBJ whole genome shotgun (WGS) entry which is preliminary data.</text>
</comment>